<protein>
    <submittedName>
        <fullName evidence="2">Uncharacterized protein</fullName>
    </submittedName>
</protein>
<name>A0ABX1GZ81_9ACTN</name>
<feature type="compositionally biased region" description="Low complexity" evidence="1">
    <location>
        <begin position="57"/>
        <end position="66"/>
    </location>
</feature>
<gene>
    <name evidence="2" type="ORF">HFV08_02425</name>
</gene>
<evidence type="ECO:0000313" key="2">
    <source>
        <dbReference type="EMBL" id="NKI40126.1"/>
    </source>
</evidence>
<dbReference type="RefSeq" id="WP_168535293.1">
    <property type="nucleotide sequence ID" value="NZ_JAAWWP010000001.1"/>
</dbReference>
<feature type="region of interest" description="Disordered" evidence="1">
    <location>
        <begin position="1"/>
        <end position="23"/>
    </location>
</feature>
<reference evidence="2 3" key="1">
    <citation type="submission" date="2020-04" db="EMBL/GenBank/DDBJ databases">
        <title>Phylogenetic Diversity and Antibacterial Activity against Ralstonia solanacearum of Endophytic Actinomycete Isolated from Moss.</title>
        <authorList>
            <person name="Zhuang X."/>
        </authorList>
    </citation>
    <scope>NUCLEOTIDE SEQUENCE [LARGE SCALE GENOMIC DNA]</scope>
    <source>
        <strain evidence="2 3">LD120</strain>
    </source>
</reference>
<dbReference type="Proteomes" id="UP000772196">
    <property type="component" value="Unassembled WGS sequence"/>
</dbReference>
<evidence type="ECO:0000313" key="3">
    <source>
        <dbReference type="Proteomes" id="UP000772196"/>
    </source>
</evidence>
<keyword evidence="3" id="KW-1185">Reference proteome</keyword>
<proteinExistence type="predicted"/>
<dbReference type="EMBL" id="JAAWWP010000001">
    <property type="protein sequence ID" value="NKI40126.1"/>
    <property type="molecule type" value="Genomic_DNA"/>
</dbReference>
<accession>A0ABX1GZ81</accession>
<evidence type="ECO:0000256" key="1">
    <source>
        <dbReference type="SAM" id="MobiDB-lite"/>
    </source>
</evidence>
<feature type="region of interest" description="Disordered" evidence="1">
    <location>
        <begin position="42"/>
        <end position="123"/>
    </location>
</feature>
<comment type="caution">
    <text evidence="2">The sequence shown here is derived from an EMBL/GenBank/DDBJ whole genome shotgun (WGS) entry which is preliminary data.</text>
</comment>
<organism evidence="2 3">
    <name type="scientific">Streptomyces physcomitrii</name>
    <dbReference type="NCBI Taxonomy" id="2724184"/>
    <lineage>
        <taxon>Bacteria</taxon>
        <taxon>Bacillati</taxon>
        <taxon>Actinomycetota</taxon>
        <taxon>Actinomycetes</taxon>
        <taxon>Kitasatosporales</taxon>
        <taxon>Streptomycetaceae</taxon>
        <taxon>Streptomyces</taxon>
    </lineage>
</organism>
<sequence>MVGRGSSAAGEPREQRVCPACGDPVESAVHRRKTLGAYVPVWGPGPCRNPECRACADPEAPAAEPPETYHRPHRTQAPEHLGPAAHRPGSRGPKPPPAEGSGTAAAGGAEGRPRGQDPEAPAP</sequence>